<dbReference type="KEGG" id="spph:KFK14_04870"/>
<name>A0A975K8J7_9SPHN</name>
<evidence type="ECO:0008006" key="3">
    <source>
        <dbReference type="Google" id="ProtNLM"/>
    </source>
</evidence>
<keyword evidence="2" id="KW-1185">Reference proteome</keyword>
<gene>
    <name evidence="1" type="ORF">KFK14_04870</name>
</gene>
<dbReference type="RefSeq" id="WP_070152190.1">
    <property type="nucleotide sequence ID" value="NZ_CP073910.1"/>
</dbReference>
<evidence type="ECO:0000313" key="2">
    <source>
        <dbReference type="Proteomes" id="UP000681425"/>
    </source>
</evidence>
<sequence length="96" mass="10951">MAVVFLRFDQPNPRWTADGSMLRFEGDFGGDIIEFLVSARAVAEMLGPNARFLREDNPHRTYMEAQGLLHRYAHREWSNLIGKTKSVTLTHAVFGD</sequence>
<reference evidence="1" key="1">
    <citation type="submission" date="2021-04" db="EMBL/GenBank/DDBJ databases">
        <title>Isolation of p-tert-butylphenol degrading bacteria Sphingobium phenoxybenzoativorans Tas13 from active sludge.</title>
        <authorList>
            <person name="Li Y."/>
        </authorList>
    </citation>
    <scope>NUCLEOTIDE SEQUENCE</scope>
    <source>
        <strain evidence="1">Tas13</strain>
    </source>
</reference>
<dbReference type="Proteomes" id="UP000681425">
    <property type="component" value="Chromosome"/>
</dbReference>
<evidence type="ECO:0000313" key="1">
    <source>
        <dbReference type="EMBL" id="QUT06779.1"/>
    </source>
</evidence>
<dbReference type="OrthoDB" id="7581711at2"/>
<protein>
    <recommendedName>
        <fullName evidence="3">DUF1488 domain-containing protein</fullName>
    </recommendedName>
</protein>
<organism evidence="1 2">
    <name type="scientific">Sphingobium phenoxybenzoativorans</name>
    <dbReference type="NCBI Taxonomy" id="1592790"/>
    <lineage>
        <taxon>Bacteria</taxon>
        <taxon>Pseudomonadati</taxon>
        <taxon>Pseudomonadota</taxon>
        <taxon>Alphaproteobacteria</taxon>
        <taxon>Sphingomonadales</taxon>
        <taxon>Sphingomonadaceae</taxon>
        <taxon>Sphingobium</taxon>
    </lineage>
</organism>
<dbReference type="AlphaFoldDB" id="A0A975K8J7"/>
<proteinExistence type="predicted"/>
<accession>A0A975K8J7</accession>
<dbReference type="EMBL" id="CP073910">
    <property type="protein sequence ID" value="QUT06779.1"/>
    <property type="molecule type" value="Genomic_DNA"/>
</dbReference>